<proteinExistence type="predicted"/>
<dbReference type="Proteomes" id="UP000092445">
    <property type="component" value="Unassembled WGS sequence"/>
</dbReference>
<evidence type="ECO:0000313" key="1">
    <source>
        <dbReference type="EnsemblMetazoa" id="GPAI014182-PA"/>
    </source>
</evidence>
<protein>
    <submittedName>
        <fullName evidence="1">Uncharacterized protein</fullName>
    </submittedName>
</protein>
<reference evidence="2" key="1">
    <citation type="submission" date="2014-03" db="EMBL/GenBank/DDBJ databases">
        <authorList>
            <person name="Aksoy S."/>
            <person name="Warren W."/>
            <person name="Wilson R.K."/>
        </authorList>
    </citation>
    <scope>NUCLEOTIDE SEQUENCE [LARGE SCALE GENOMIC DNA]</scope>
    <source>
        <strain evidence="2">IAEA</strain>
    </source>
</reference>
<evidence type="ECO:0000313" key="2">
    <source>
        <dbReference type="Proteomes" id="UP000092445"/>
    </source>
</evidence>
<sequence>MFQLSTPPPEFDLVTRVTIHRASSNAIPYVSVGSLLALVKVIIAAEAETSSPVFLAYLCPTQKEYLIQYLSRRQLKLKFVERNKAKRDHTQYVINKAMQHYFPFLKCSDSKDW</sequence>
<dbReference type="AlphaFoldDB" id="A0A1A9ZGS4"/>
<dbReference type="EnsemblMetazoa" id="GPAI014182-RA">
    <property type="protein sequence ID" value="GPAI014182-PA"/>
    <property type="gene ID" value="GPAI014182"/>
</dbReference>
<name>A0A1A9ZGS4_GLOPL</name>
<reference evidence="1" key="2">
    <citation type="submission" date="2020-05" db="UniProtKB">
        <authorList>
            <consortium name="EnsemblMetazoa"/>
        </authorList>
    </citation>
    <scope>IDENTIFICATION</scope>
    <source>
        <strain evidence="1">IAEA</strain>
    </source>
</reference>
<organism evidence="1 2">
    <name type="scientific">Glossina pallidipes</name>
    <name type="common">Tsetse fly</name>
    <dbReference type="NCBI Taxonomy" id="7398"/>
    <lineage>
        <taxon>Eukaryota</taxon>
        <taxon>Metazoa</taxon>
        <taxon>Ecdysozoa</taxon>
        <taxon>Arthropoda</taxon>
        <taxon>Hexapoda</taxon>
        <taxon>Insecta</taxon>
        <taxon>Pterygota</taxon>
        <taxon>Neoptera</taxon>
        <taxon>Endopterygota</taxon>
        <taxon>Diptera</taxon>
        <taxon>Brachycera</taxon>
        <taxon>Muscomorpha</taxon>
        <taxon>Hippoboscoidea</taxon>
        <taxon>Glossinidae</taxon>
        <taxon>Glossina</taxon>
    </lineage>
</organism>
<accession>A0A1A9ZGS4</accession>
<keyword evidence="2" id="KW-1185">Reference proteome</keyword>
<dbReference type="VEuPathDB" id="VectorBase:GPAI014182"/>